<feature type="transmembrane region" description="Helical" evidence="6">
    <location>
        <begin position="152"/>
        <end position="173"/>
    </location>
</feature>
<keyword evidence="3" id="KW-0732">Signal</keyword>
<keyword evidence="5 6" id="KW-0472">Membrane</keyword>
<dbReference type="RefSeq" id="XP_008593161.1">
    <property type="nucleotide sequence ID" value="XM_008594939.1"/>
</dbReference>
<dbReference type="GeneID" id="103610864"/>
<dbReference type="PANTHER" id="PTHR24365">
    <property type="entry name" value="TOLL-LIKE RECEPTOR"/>
    <property type="match status" value="1"/>
</dbReference>
<organism evidence="8 9">
    <name type="scientific">Galeopterus variegatus</name>
    <name type="common">Malayan flying lemur</name>
    <name type="synonym">Cynocephalus variegatus</name>
    <dbReference type="NCBI Taxonomy" id="482537"/>
    <lineage>
        <taxon>Eukaryota</taxon>
        <taxon>Metazoa</taxon>
        <taxon>Chordata</taxon>
        <taxon>Craniata</taxon>
        <taxon>Vertebrata</taxon>
        <taxon>Euteleostomi</taxon>
        <taxon>Mammalia</taxon>
        <taxon>Eutheria</taxon>
        <taxon>Euarchontoglires</taxon>
        <taxon>Dermoptera</taxon>
        <taxon>Cynocephalidae</taxon>
        <taxon>Galeopterus</taxon>
    </lineage>
</organism>
<comment type="subcellular location">
    <subcellularLocation>
        <location evidence="1">Membrane</location>
        <topology evidence="1">Single-pass membrane protein</topology>
    </subcellularLocation>
</comment>
<evidence type="ECO:0000259" key="7">
    <source>
        <dbReference type="PROSITE" id="PS50104"/>
    </source>
</evidence>
<evidence type="ECO:0000256" key="2">
    <source>
        <dbReference type="ARBA" id="ARBA00022692"/>
    </source>
</evidence>
<feature type="non-terminal residue" evidence="9">
    <location>
        <position position="232"/>
    </location>
</feature>
<evidence type="ECO:0000256" key="1">
    <source>
        <dbReference type="ARBA" id="ARBA00004167"/>
    </source>
</evidence>
<gene>
    <name evidence="9" type="primary">LOC103610864</name>
</gene>
<reference evidence="9" key="1">
    <citation type="submission" date="2025-08" db="UniProtKB">
        <authorList>
            <consortium name="RefSeq"/>
        </authorList>
    </citation>
    <scope>IDENTIFICATION</scope>
</reference>
<protein>
    <submittedName>
        <fullName evidence="9">Toll-like receptor 11</fullName>
    </submittedName>
</protein>
<sequence>MRLFGMPRLRVLELGDLNFLYELGSVKLEVILKELPQLQVLALSNLNLGNLSVSSFRDLGLLQLLLLNSEWILGLDSSLQELIPQMPQYVYFSDVTFTCQCESSWVGPWATRAPNTFVYGLEKSICMANASGYSKTPLLSFHSGHCPHDPEFQGFLISFTLVFLLVIFALLGCPKWPWLHHLRTLFHAWWWKLGGQGPRGQFPYDVFISYCERDQAWVLEELVPALEKPPPA</sequence>
<evidence type="ECO:0000256" key="3">
    <source>
        <dbReference type="ARBA" id="ARBA00022729"/>
    </source>
</evidence>
<dbReference type="PANTHER" id="PTHR24365:SF527">
    <property type="entry name" value="TOLL-LIKE RECEPTOR 11"/>
    <property type="match status" value="1"/>
</dbReference>
<proteinExistence type="predicted"/>
<evidence type="ECO:0000313" key="9">
    <source>
        <dbReference type="RefSeq" id="XP_008593161.1"/>
    </source>
</evidence>
<dbReference type="Gene3D" id="3.80.10.10">
    <property type="entry name" value="Ribonuclease Inhibitor"/>
    <property type="match status" value="1"/>
</dbReference>
<accession>A0ABM0SJX0</accession>
<dbReference type="PROSITE" id="PS50104">
    <property type="entry name" value="TIR"/>
    <property type="match status" value="1"/>
</dbReference>
<keyword evidence="4 6" id="KW-1133">Transmembrane helix</keyword>
<keyword evidence="2 6" id="KW-0812">Transmembrane</keyword>
<dbReference type="Proteomes" id="UP000694923">
    <property type="component" value="Unplaced"/>
</dbReference>
<dbReference type="InterPro" id="IPR000157">
    <property type="entry name" value="TIR_dom"/>
</dbReference>
<dbReference type="InterPro" id="IPR032675">
    <property type="entry name" value="LRR_dom_sf"/>
</dbReference>
<name>A0ABM0SJX0_GALVR</name>
<evidence type="ECO:0000256" key="4">
    <source>
        <dbReference type="ARBA" id="ARBA00022989"/>
    </source>
</evidence>
<dbReference type="SUPFAM" id="SSF52200">
    <property type="entry name" value="Toll/Interleukin receptor TIR domain"/>
    <property type="match status" value="1"/>
</dbReference>
<evidence type="ECO:0000256" key="6">
    <source>
        <dbReference type="SAM" id="Phobius"/>
    </source>
</evidence>
<dbReference type="InterPro" id="IPR035897">
    <property type="entry name" value="Toll_tir_struct_dom_sf"/>
</dbReference>
<evidence type="ECO:0000256" key="5">
    <source>
        <dbReference type="ARBA" id="ARBA00023136"/>
    </source>
</evidence>
<dbReference type="Gene3D" id="3.40.50.10140">
    <property type="entry name" value="Toll/interleukin-1 receptor homology (TIR) domain"/>
    <property type="match status" value="1"/>
</dbReference>
<keyword evidence="8" id="KW-1185">Reference proteome</keyword>
<dbReference type="SUPFAM" id="SSF52058">
    <property type="entry name" value="L domain-like"/>
    <property type="match status" value="1"/>
</dbReference>
<feature type="domain" description="TIR" evidence="7">
    <location>
        <begin position="202"/>
        <end position="232"/>
    </location>
</feature>
<evidence type="ECO:0000313" key="8">
    <source>
        <dbReference type="Proteomes" id="UP000694923"/>
    </source>
</evidence>